<dbReference type="GO" id="GO:0008237">
    <property type="term" value="F:metallopeptidase activity"/>
    <property type="evidence" value="ECO:0007669"/>
    <property type="project" value="InterPro"/>
</dbReference>
<organism evidence="4 5">
    <name type="scientific">Chitinophaga ginsengisoli</name>
    <dbReference type="NCBI Taxonomy" id="363837"/>
    <lineage>
        <taxon>Bacteria</taxon>
        <taxon>Pseudomonadati</taxon>
        <taxon>Bacteroidota</taxon>
        <taxon>Chitinophagia</taxon>
        <taxon>Chitinophagales</taxon>
        <taxon>Chitinophagaceae</taxon>
        <taxon>Chitinophaga</taxon>
    </lineage>
</organism>
<dbReference type="PANTHER" id="PTHR45726:SF3">
    <property type="entry name" value="LEUKOTRIENE A-4 HYDROLASE"/>
    <property type="match status" value="1"/>
</dbReference>
<dbReference type="Pfam" id="PF01433">
    <property type="entry name" value="Peptidase_M1"/>
    <property type="match status" value="1"/>
</dbReference>
<dbReference type="GO" id="GO:0008270">
    <property type="term" value="F:zinc ion binding"/>
    <property type="evidence" value="ECO:0007669"/>
    <property type="project" value="InterPro"/>
</dbReference>
<protein>
    <recommendedName>
        <fullName evidence="3">Peptidase M1 membrane alanine aminopeptidase domain-containing protein</fullName>
    </recommendedName>
</protein>
<dbReference type="InterPro" id="IPR014782">
    <property type="entry name" value="Peptidase_M1_dom"/>
</dbReference>
<dbReference type="Gene3D" id="1.10.390.10">
    <property type="entry name" value="Neutral Protease Domain 2"/>
    <property type="match status" value="1"/>
</dbReference>
<dbReference type="AlphaFoldDB" id="A0A2P8FNT1"/>
<evidence type="ECO:0000313" key="5">
    <source>
        <dbReference type="Proteomes" id="UP000240978"/>
    </source>
</evidence>
<dbReference type="SUPFAM" id="SSF55486">
    <property type="entry name" value="Metalloproteases ('zincins'), catalytic domain"/>
    <property type="match status" value="1"/>
</dbReference>
<feature type="binding site" evidence="2">
    <location>
        <position position="471"/>
    </location>
    <ligand>
        <name>Zn(2+)</name>
        <dbReference type="ChEBI" id="CHEBI:29105"/>
        <note>catalytic</note>
    </ligand>
</feature>
<name>A0A2P8FNT1_9BACT</name>
<feature type="active site" description="Proton acceptor" evidence="1">
    <location>
        <position position="468"/>
    </location>
</feature>
<dbReference type="InterPro" id="IPR027268">
    <property type="entry name" value="Peptidase_M4/M1_CTD_sf"/>
</dbReference>
<reference evidence="4 5" key="1">
    <citation type="submission" date="2018-03" db="EMBL/GenBank/DDBJ databases">
        <title>Genomic Encyclopedia of Archaeal and Bacterial Type Strains, Phase II (KMG-II): from individual species to whole genera.</title>
        <authorList>
            <person name="Goeker M."/>
        </authorList>
    </citation>
    <scope>NUCLEOTIDE SEQUENCE [LARGE SCALE GENOMIC DNA]</scope>
    <source>
        <strain evidence="4 5">DSM 18107</strain>
    </source>
</reference>
<keyword evidence="2" id="KW-0479">Metal-binding</keyword>
<evidence type="ECO:0000256" key="2">
    <source>
        <dbReference type="PIRSR" id="PIRSR634015-3"/>
    </source>
</evidence>
<evidence type="ECO:0000313" key="4">
    <source>
        <dbReference type="EMBL" id="PSL23376.1"/>
    </source>
</evidence>
<evidence type="ECO:0000256" key="1">
    <source>
        <dbReference type="PIRSR" id="PIRSR634015-1"/>
    </source>
</evidence>
<dbReference type="InterPro" id="IPR034015">
    <property type="entry name" value="M1_LTA4H"/>
</dbReference>
<dbReference type="PANTHER" id="PTHR45726">
    <property type="entry name" value="LEUKOTRIENE A-4 HYDROLASE"/>
    <property type="match status" value="1"/>
</dbReference>
<dbReference type="CDD" id="cd09604">
    <property type="entry name" value="M1_APN_like"/>
    <property type="match status" value="1"/>
</dbReference>
<keyword evidence="5" id="KW-1185">Reference proteome</keyword>
<keyword evidence="2" id="KW-0862">Zinc</keyword>
<gene>
    <name evidence="4" type="ORF">CLV42_11893</name>
</gene>
<feature type="binding site" evidence="2">
    <location>
        <position position="467"/>
    </location>
    <ligand>
        <name>Zn(2+)</name>
        <dbReference type="ChEBI" id="CHEBI:29105"/>
        <note>catalytic</note>
    </ligand>
</feature>
<proteinExistence type="predicted"/>
<comment type="caution">
    <text evidence="4">The sequence shown here is derived from an EMBL/GenBank/DDBJ whole genome shotgun (WGS) entry which is preliminary data.</text>
</comment>
<comment type="cofactor">
    <cofactor evidence="2">
        <name>Zn(2+)</name>
        <dbReference type="ChEBI" id="CHEBI:29105"/>
    </cofactor>
    <text evidence="2">Binds 1 zinc ion per subunit.</text>
</comment>
<accession>A0A2P8FNT1</accession>
<evidence type="ECO:0000259" key="3">
    <source>
        <dbReference type="Pfam" id="PF01433"/>
    </source>
</evidence>
<feature type="binding site" evidence="2">
    <location>
        <position position="490"/>
    </location>
    <ligand>
        <name>Zn(2+)</name>
        <dbReference type="ChEBI" id="CHEBI:29105"/>
        <note>catalytic</note>
    </ligand>
</feature>
<feature type="domain" description="Peptidase M1 membrane alanine aminopeptidase" evidence="3">
    <location>
        <begin position="462"/>
        <end position="606"/>
    </location>
</feature>
<sequence length="705" mass="80749">MEQSYCSLPILDIRNRLRSGAVMEMYGQSNEVMNCFHADKGEWLFSDNIHNLITKMDKSFVKIAAIIIVVFTGHISLSQSRYDPSVLFPALPLLPPGNEYRTATGEPGPAYWQNQSDYVIDATLDDQRNVIEGVVTITYTNNSPGALSSLWLQLDQNVYKSYSRGILSGLFQYKDAGEQVKDGGFEIATVKLADNAKTSITYDIYDTRMKLSLPKPLQKGQQLTFQIQYSYLFPVNYKNADFQVNRTDIMPSRNGNIYAVAQWYPRMCVLDDIEGWNTLPYLGNGEFYLDFGNFQVNITLPSSYLVEASGDLMNPEEVLTPVQLKRWQSARDGASRVFIRAANEVLEASSRPAKPTCTWKFKMDRTRDFAWTASKSFIWEASAFNLGDGKKVMGSSLYPVESDKSNSWARSGEYIKFTLQHFSERWFTYPFNKAVNVASNLDGMEYPGIVFCSARDTGNIYWAVVNHELGHTWFPMVVGSNERKYAWMDEGFNLFMDNMATKEFNKGEFKGYAEIDMPVAALFVDTLLPILSRPDIIPGNQVYSIQYQKVAYLLALLRNEIVGAKRFDAAFRKYISDWAYKHPTPWDFFRSMNASIGEDLTWFWKSMFMENFKLDQKITKVENGDKERTFVTIENTERAAMPLVVDITYVSGIHERKSFPVEIWQYNAVYTFAASRKEVVSRVVIDPDQVYPDVDRSNNIYDLKK</sequence>
<dbReference type="EMBL" id="PYGK01000018">
    <property type="protein sequence ID" value="PSL23376.1"/>
    <property type="molecule type" value="Genomic_DNA"/>
</dbReference>
<feature type="active site" description="Proton donor" evidence="1">
    <location>
        <position position="547"/>
    </location>
</feature>
<dbReference type="Proteomes" id="UP000240978">
    <property type="component" value="Unassembled WGS sequence"/>
</dbReference>